<dbReference type="OrthoDB" id="6365837at2759"/>
<dbReference type="eggNOG" id="ENOG502S4KI">
    <property type="taxonomic scope" value="Eukaryota"/>
</dbReference>
<dbReference type="InterPro" id="IPR000618">
    <property type="entry name" value="Insect_cuticle"/>
</dbReference>
<evidence type="ECO:0000313" key="4">
    <source>
        <dbReference type="EMBL" id="EDW79740.2"/>
    </source>
</evidence>
<name>B4N5V1_DROWI</name>
<reference evidence="4 5" key="1">
    <citation type="journal article" date="2007" name="Nature">
        <title>Evolution of genes and genomes on the Drosophila phylogeny.</title>
        <authorList>
            <consortium name="Drosophila 12 Genomes Consortium"/>
            <person name="Clark A.G."/>
            <person name="Eisen M.B."/>
            <person name="Smith D.R."/>
            <person name="Bergman C.M."/>
            <person name="Oliver B."/>
            <person name="Markow T.A."/>
            <person name="Kaufman T.C."/>
            <person name="Kellis M."/>
            <person name="Gelbart W."/>
            <person name="Iyer V.N."/>
            <person name="Pollard D.A."/>
            <person name="Sackton T.B."/>
            <person name="Larracuente A.M."/>
            <person name="Singh N.D."/>
            <person name="Abad J.P."/>
            <person name="Abt D.N."/>
            <person name="Adryan B."/>
            <person name="Aguade M."/>
            <person name="Akashi H."/>
            <person name="Anderson W.W."/>
            <person name="Aquadro C.F."/>
            <person name="Ardell D.H."/>
            <person name="Arguello R."/>
            <person name="Artieri C.G."/>
            <person name="Barbash D.A."/>
            <person name="Barker D."/>
            <person name="Barsanti P."/>
            <person name="Batterham P."/>
            <person name="Batzoglou S."/>
            <person name="Begun D."/>
            <person name="Bhutkar A."/>
            <person name="Blanco E."/>
            <person name="Bosak S.A."/>
            <person name="Bradley R.K."/>
            <person name="Brand A.D."/>
            <person name="Brent M.R."/>
            <person name="Brooks A.N."/>
            <person name="Brown R.H."/>
            <person name="Butlin R.K."/>
            <person name="Caggese C."/>
            <person name="Calvi B.R."/>
            <person name="Bernardo de Carvalho A."/>
            <person name="Caspi A."/>
            <person name="Castrezana S."/>
            <person name="Celniker S.E."/>
            <person name="Chang J.L."/>
            <person name="Chapple C."/>
            <person name="Chatterji S."/>
            <person name="Chinwalla A."/>
            <person name="Civetta A."/>
            <person name="Clifton S.W."/>
            <person name="Comeron J.M."/>
            <person name="Costello J.C."/>
            <person name="Coyne J.A."/>
            <person name="Daub J."/>
            <person name="David R.G."/>
            <person name="Delcher A.L."/>
            <person name="Delehaunty K."/>
            <person name="Do C.B."/>
            <person name="Ebling H."/>
            <person name="Edwards K."/>
            <person name="Eickbush T."/>
            <person name="Evans J.D."/>
            <person name="Filipski A."/>
            <person name="Findeiss S."/>
            <person name="Freyhult E."/>
            <person name="Fulton L."/>
            <person name="Fulton R."/>
            <person name="Garcia A.C."/>
            <person name="Gardiner A."/>
            <person name="Garfield D.A."/>
            <person name="Garvin B.E."/>
            <person name="Gibson G."/>
            <person name="Gilbert D."/>
            <person name="Gnerre S."/>
            <person name="Godfrey J."/>
            <person name="Good R."/>
            <person name="Gotea V."/>
            <person name="Gravely B."/>
            <person name="Greenberg A.J."/>
            <person name="Griffiths-Jones S."/>
            <person name="Gross S."/>
            <person name="Guigo R."/>
            <person name="Gustafson E.A."/>
            <person name="Haerty W."/>
            <person name="Hahn M.W."/>
            <person name="Halligan D.L."/>
            <person name="Halpern A.L."/>
            <person name="Halter G.M."/>
            <person name="Han M.V."/>
            <person name="Heger A."/>
            <person name="Hillier L."/>
            <person name="Hinrichs A.S."/>
            <person name="Holmes I."/>
            <person name="Hoskins R.A."/>
            <person name="Hubisz M.J."/>
            <person name="Hultmark D."/>
            <person name="Huntley M.A."/>
            <person name="Jaffe D.B."/>
            <person name="Jagadeeshan S."/>
            <person name="Jeck W.R."/>
            <person name="Johnson J."/>
            <person name="Jones C.D."/>
            <person name="Jordan W.C."/>
            <person name="Karpen G.H."/>
            <person name="Kataoka E."/>
            <person name="Keightley P.D."/>
            <person name="Kheradpour P."/>
            <person name="Kirkness E.F."/>
            <person name="Koerich L.B."/>
            <person name="Kristiansen K."/>
            <person name="Kudrna D."/>
            <person name="Kulathinal R.J."/>
            <person name="Kumar S."/>
            <person name="Kwok R."/>
            <person name="Lander E."/>
            <person name="Langley C.H."/>
            <person name="Lapoint R."/>
            <person name="Lazzaro B.P."/>
            <person name="Lee S.J."/>
            <person name="Levesque L."/>
            <person name="Li R."/>
            <person name="Lin C.F."/>
            <person name="Lin M.F."/>
            <person name="Lindblad-Toh K."/>
            <person name="Llopart A."/>
            <person name="Long M."/>
            <person name="Low L."/>
            <person name="Lozovsky E."/>
            <person name="Lu J."/>
            <person name="Luo M."/>
            <person name="Machado C.A."/>
            <person name="Makalowski W."/>
            <person name="Marzo M."/>
            <person name="Matsuda M."/>
            <person name="Matzkin L."/>
            <person name="McAllister B."/>
            <person name="McBride C.S."/>
            <person name="McKernan B."/>
            <person name="McKernan K."/>
            <person name="Mendez-Lago M."/>
            <person name="Minx P."/>
            <person name="Mollenhauer M.U."/>
            <person name="Montooth K."/>
            <person name="Mount S.M."/>
            <person name="Mu X."/>
            <person name="Myers E."/>
            <person name="Negre B."/>
            <person name="Newfeld S."/>
            <person name="Nielsen R."/>
            <person name="Noor M.A."/>
            <person name="O'Grady P."/>
            <person name="Pachter L."/>
            <person name="Papaceit M."/>
            <person name="Parisi M.J."/>
            <person name="Parisi M."/>
            <person name="Parts L."/>
            <person name="Pedersen J.S."/>
            <person name="Pesole G."/>
            <person name="Phillippy A.M."/>
            <person name="Ponting C.P."/>
            <person name="Pop M."/>
            <person name="Porcelli D."/>
            <person name="Powell J.R."/>
            <person name="Prohaska S."/>
            <person name="Pruitt K."/>
            <person name="Puig M."/>
            <person name="Quesneville H."/>
            <person name="Ram K.R."/>
            <person name="Rand D."/>
            <person name="Rasmussen M.D."/>
            <person name="Reed L.K."/>
            <person name="Reenan R."/>
            <person name="Reily A."/>
            <person name="Remington K.A."/>
            <person name="Rieger T.T."/>
            <person name="Ritchie M.G."/>
            <person name="Robin C."/>
            <person name="Rogers Y.H."/>
            <person name="Rohde C."/>
            <person name="Rozas J."/>
            <person name="Rubenfield M.J."/>
            <person name="Ruiz A."/>
            <person name="Russo S."/>
            <person name="Salzberg S.L."/>
            <person name="Sanchez-Gracia A."/>
            <person name="Saranga D.J."/>
            <person name="Sato H."/>
            <person name="Schaeffer S.W."/>
            <person name="Schatz M.C."/>
            <person name="Schlenke T."/>
            <person name="Schwartz R."/>
            <person name="Segarra C."/>
            <person name="Singh R.S."/>
            <person name="Sirot L."/>
            <person name="Sirota M."/>
            <person name="Sisneros N.B."/>
            <person name="Smith C.D."/>
            <person name="Smith T.F."/>
            <person name="Spieth J."/>
            <person name="Stage D.E."/>
            <person name="Stark A."/>
            <person name="Stephan W."/>
            <person name="Strausberg R.L."/>
            <person name="Strempel S."/>
            <person name="Sturgill D."/>
            <person name="Sutton G."/>
            <person name="Sutton G.G."/>
            <person name="Tao W."/>
            <person name="Teichmann S."/>
            <person name="Tobari Y.N."/>
            <person name="Tomimura Y."/>
            <person name="Tsolas J.M."/>
            <person name="Valente V.L."/>
            <person name="Venter E."/>
            <person name="Venter J.C."/>
            <person name="Vicario S."/>
            <person name="Vieira F.G."/>
            <person name="Vilella A.J."/>
            <person name="Villasante A."/>
            <person name="Walenz B."/>
            <person name="Wang J."/>
            <person name="Wasserman M."/>
            <person name="Watts T."/>
            <person name="Wilson D."/>
            <person name="Wilson R.K."/>
            <person name="Wing R.A."/>
            <person name="Wolfner M.F."/>
            <person name="Wong A."/>
            <person name="Wong G.K."/>
            <person name="Wu C.I."/>
            <person name="Wu G."/>
            <person name="Yamamoto D."/>
            <person name="Yang H.P."/>
            <person name="Yang S.P."/>
            <person name="Yorke J.A."/>
            <person name="Yoshida K."/>
            <person name="Zdobnov E."/>
            <person name="Zhang P."/>
            <person name="Zhang Y."/>
            <person name="Zimin A.V."/>
            <person name="Baldwin J."/>
            <person name="Abdouelleil A."/>
            <person name="Abdulkadir J."/>
            <person name="Abebe A."/>
            <person name="Abera B."/>
            <person name="Abreu J."/>
            <person name="Acer S.C."/>
            <person name="Aftuck L."/>
            <person name="Alexander A."/>
            <person name="An P."/>
            <person name="Anderson E."/>
            <person name="Anderson S."/>
            <person name="Arachi H."/>
            <person name="Azer M."/>
            <person name="Bachantsang P."/>
            <person name="Barry A."/>
            <person name="Bayul T."/>
            <person name="Berlin A."/>
            <person name="Bessette D."/>
            <person name="Bloom T."/>
            <person name="Blye J."/>
            <person name="Boguslavskiy L."/>
            <person name="Bonnet C."/>
            <person name="Boukhgalter B."/>
            <person name="Bourzgui I."/>
            <person name="Brown A."/>
            <person name="Cahill P."/>
            <person name="Channer S."/>
            <person name="Cheshatsang Y."/>
            <person name="Chuda L."/>
            <person name="Citroen M."/>
            <person name="Collymore A."/>
            <person name="Cooke P."/>
            <person name="Costello M."/>
            <person name="D'Aco K."/>
            <person name="Daza R."/>
            <person name="De Haan G."/>
            <person name="DeGray S."/>
            <person name="DeMaso C."/>
            <person name="Dhargay N."/>
            <person name="Dooley K."/>
            <person name="Dooley E."/>
            <person name="Doricent M."/>
            <person name="Dorje P."/>
            <person name="Dorjee K."/>
            <person name="Dupes A."/>
            <person name="Elong R."/>
            <person name="Falk J."/>
            <person name="Farina A."/>
            <person name="Faro S."/>
            <person name="Ferguson D."/>
            <person name="Fisher S."/>
            <person name="Foley C.D."/>
            <person name="Franke A."/>
            <person name="Friedrich D."/>
            <person name="Gadbois L."/>
            <person name="Gearin G."/>
            <person name="Gearin C.R."/>
            <person name="Giannoukos G."/>
            <person name="Goode T."/>
            <person name="Graham J."/>
            <person name="Grandbois E."/>
            <person name="Grewal S."/>
            <person name="Gyaltsen K."/>
            <person name="Hafez N."/>
            <person name="Hagos B."/>
            <person name="Hall J."/>
            <person name="Henson C."/>
            <person name="Hollinger A."/>
            <person name="Honan T."/>
            <person name="Huard M.D."/>
            <person name="Hughes L."/>
            <person name="Hurhula B."/>
            <person name="Husby M.E."/>
            <person name="Kamat A."/>
            <person name="Kanga B."/>
            <person name="Kashin S."/>
            <person name="Khazanovich D."/>
            <person name="Kisner P."/>
            <person name="Lance K."/>
            <person name="Lara M."/>
            <person name="Lee W."/>
            <person name="Lennon N."/>
            <person name="Letendre F."/>
            <person name="LeVine R."/>
            <person name="Lipovsky A."/>
            <person name="Liu X."/>
            <person name="Liu J."/>
            <person name="Liu S."/>
            <person name="Lokyitsang T."/>
            <person name="Lokyitsang Y."/>
            <person name="Lubonja R."/>
            <person name="Lui A."/>
            <person name="MacDonald P."/>
            <person name="Magnisalis V."/>
            <person name="Maru K."/>
            <person name="Matthews C."/>
            <person name="McCusker W."/>
            <person name="McDonough S."/>
            <person name="Mehta T."/>
            <person name="Meldrim J."/>
            <person name="Meneus L."/>
            <person name="Mihai O."/>
            <person name="Mihalev A."/>
            <person name="Mihova T."/>
            <person name="Mittelman R."/>
            <person name="Mlenga V."/>
            <person name="Montmayeur A."/>
            <person name="Mulrain L."/>
            <person name="Navidi A."/>
            <person name="Naylor J."/>
            <person name="Negash T."/>
            <person name="Nguyen T."/>
            <person name="Nguyen N."/>
            <person name="Nicol R."/>
            <person name="Norbu C."/>
            <person name="Norbu N."/>
            <person name="Novod N."/>
            <person name="O'Neill B."/>
            <person name="Osman S."/>
            <person name="Markiewicz E."/>
            <person name="Oyono O.L."/>
            <person name="Patti C."/>
            <person name="Phunkhang P."/>
            <person name="Pierre F."/>
            <person name="Priest M."/>
            <person name="Raghuraman S."/>
            <person name="Rege F."/>
            <person name="Reyes R."/>
            <person name="Rise C."/>
            <person name="Rogov P."/>
            <person name="Ross K."/>
            <person name="Ryan E."/>
            <person name="Settipalli S."/>
            <person name="Shea T."/>
            <person name="Sherpa N."/>
            <person name="Shi L."/>
            <person name="Shih D."/>
            <person name="Sparrow T."/>
            <person name="Spaulding J."/>
            <person name="Stalker J."/>
            <person name="Stange-Thomann N."/>
            <person name="Stavropoulos S."/>
            <person name="Stone C."/>
            <person name="Strader C."/>
            <person name="Tesfaye S."/>
            <person name="Thomson T."/>
            <person name="Thoulutsang Y."/>
            <person name="Thoulutsang D."/>
            <person name="Topham K."/>
            <person name="Topping I."/>
            <person name="Tsamla T."/>
            <person name="Vassiliev H."/>
            <person name="Vo A."/>
            <person name="Wangchuk T."/>
            <person name="Wangdi T."/>
            <person name="Weiand M."/>
            <person name="Wilkinson J."/>
            <person name="Wilson A."/>
            <person name="Yadav S."/>
            <person name="Young G."/>
            <person name="Yu Q."/>
            <person name="Zembek L."/>
            <person name="Zhong D."/>
            <person name="Zimmer A."/>
            <person name="Zwirko Z."/>
            <person name="Jaffe D.B."/>
            <person name="Alvarez P."/>
            <person name="Brockman W."/>
            <person name="Butler J."/>
            <person name="Chin C."/>
            <person name="Gnerre S."/>
            <person name="Grabherr M."/>
            <person name="Kleber M."/>
            <person name="Mauceli E."/>
            <person name="MacCallum I."/>
        </authorList>
    </citation>
    <scope>NUCLEOTIDE SEQUENCE [LARGE SCALE GENOMIC DNA]</scope>
    <source>
        <strain evidence="5">Tucson 14030-0811.24</strain>
    </source>
</reference>
<dbReference type="GO" id="GO:0042302">
    <property type="term" value="F:structural constituent of cuticle"/>
    <property type="evidence" value="ECO:0007669"/>
    <property type="project" value="UniProtKB-UniRule"/>
</dbReference>
<keyword evidence="5" id="KW-1185">Reference proteome</keyword>
<evidence type="ECO:0008006" key="6">
    <source>
        <dbReference type="Google" id="ProtNLM"/>
    </source>
</evidence>
<evidence type="ECO:0000256" key="3">
    <source>
        <dbReference type="SAM" id="MobiDB-lite"/>
    </source>
</evidence>
<evidence type="ECO:0000256" key="1">
    <source>
        <dbReference type="ARBA" id="ARBA00022460"/>
    </source>
</evidence>
<sequence length="185" mass="20063">MKLKLELELEEFHQWQPHHSLSLAAIFAYVYAQIAPGSNAYLPPTKNGYDYPEPNKPFKPSQPGRPTPGGPGPRPPAPPTRPIPGQPGEDHVHMPGMPFDFEYAVQDAETANDYAHKASSDGDVVTGEYRVQLPDGRTQVVRYTADWKTGYHADVSYEGEAQYPQGPVPGQRGGGGGGGAGGYKY</sequence>
<dbReference type="PANTHER" id="PTHR12236:SF79">
    <property type="entry name" value="CUTICULAR PROTEIN 50CB-RELATED"/>
    <property type="match status" value="1"/>
</dbReference>
<feature type="compositionally biased region" description="Gly residues" evidence="3">
    <location>
        <begin position="171"/>
        <end position="185"/>
    </location>
</feature>
<gene>
    <name evidence="4" type="primary">Dwil\GK17855</name>
    <name evidence="4" type="ORF">Dwil_GK17855</name>
</gene>
<dbReference type="GO" id="GO:0005615">
    <property type="term" value="C:extracellular space"/>
    <property type="evidence" value="ECO:0007669"/>
    <property type="project" value="TreeGrafter"/>
</dbReference>
<evidence type="ECO:0000313" key="5">
    <source>
        <dbReference type="Proteomes" id="UP000007798"/>
    </source>
</evidence>
<protein>
    <recommendedName>
        <fullName evidence="6">Pro-resilin</fullName>
    </recommendedName>
</protein>
<dbReference type="STRING" id="7260.B4N5V1"/>
<dbReference type="InterPro" id="IPR051217">
    <property type="entry name" value="Insect_Cuticle_Struc_Prot"/>
</dbReference>
<dbReference type="InterPro" id="IPR031311">
    <property type="entry name" value="CHIT_BIND_RR_consensus"/>
</dbReference>
<organism evidence="4 5">
    <name type="scientific">Drosophila willistoni</name>
    <name type="common">Fruit fly</name>
    <dbReference type="NCBI Taxonomy" id="7260"/>
    <lineage>
        <taxon>Eukaryota</taxon>
        <taxon>Metazoa</taxon>
        <taxon>Ecdysozoa</taxon>
        <taxon>Arthropoda</taxon>
        <taxon>Hexapoda</taxon>
        <taxon>Insecta</taxon>
        <taxon>Pterygota</taxon>
        <taxon>Neoptera</taxon>
        <taxon>Endopterygota</taxon>
        <taxon>Diptera</taxon>
        <taxon>Brachycera</taxon>
        <taxon>Muscomorpha</taxon>
        <taxon>Ephydroidea</taxon>
        <taxon>Drosophilidae</taxon>
        <taxon>Drosophila</taxon>
        <taxon>Sophophora</taxon>
    </lineage>
</organism>
<dbReference type="Pfam" id="PF00379">
    <property type="entry name" value="Chitin_bind_4"/>
    <property type="match status" value="1"/>
</dbReference>
<proteinExistence type="predicted"/>
<evidence type="ECO:0000256" key="2">
    <source>
        <dbReference type="PROSITE-ProRule" id="PRU00497"/>
    </source>
</evidence>
<accession>B4N5V1</accession>
<feature type="compositionally biased region" description="Pro residues" evidence="3">
    <location>
        <begin position="63"/>
        <end position="85"/>
    </location>
</feature>
<keyword evidence="1 2" id="KW-0193">Cuticle</keyword>
<dbReference type="KEGG" id="dwi:6646110"/>
<dbReference type="Proteomes" id="UP000007798">
    <property type="component" value="Unassembled WGS sequence"/>
</dbReference>
<dbReference type="FunCoup" id="B4N5V1">
    <property type="interactions" value="26"/>
</dbReference>
<dbReference type="InParanoid" id="B4N5V1"/>
<dbReference type="AlphaFoldDB" id="B4N5V1"/>
<dbReference type="HOGENOM" id="CLU_075165_6_0_1"/>
<dbReference type="PANTHER" id="PTHR12236">
    <property type="entry name" value="STRUCTURAL CONTITUENT OF CUTICLE"/>
    <property type="match status" value="1"/>
</dbReference>
<dbReference type="GO" id="GO:0031012">
    <property type="term" value="C:extracellular matrix"/>
    <property type="evidence" value="ECO:0007669"/>
    <property type="project" value="TreeGrafter"/>
</dbReference>
<dbReference type="EMBL" id="CH964154">
    <property type="protein sequence ID" value="EDW79740.2"/>
    <property type="molecule type" value="Genomic_DNA"/>
</dbReference>
<feature type="region of interest" description="Disordered" evidence="3">
    <location>
        <begin position="44"/>
        <end position="97"/>
    </location>
</feature>
<dbReference type="PROSITE" id="PS51155">
    <property type="entry name" value="CHIT_BIND_RR_2"/>
    <property type="match status" value="1"/>
</dbReference>
<dbReference type="PROSITE" id="PS00233">
    <property type="entry name" value="CHIT_BIND_RR_1"/>
    <property type="match status" value="1"/>
</dbReference>
<feature type="region of interest" description="Disordered" evidence="3">
    <location>
        <begin position="158"/>
        <end position="185"/>
    </location>
</feature>